<evidence type="ECO:0000313" key="1">
    <source>
        <dbReference type="EMBL" id="RLU26032.1"/>
    </source>
</evidence>
<gene>
    <name evidence="1" type="ORF">DMN91_002195</name>
</gene>
<protein>
    <submittedName>
        <fullName evidence="1">Uncharacterized protein</fullName>
    </submittedName>
</protein>
<name>A0A3L8E0H6_OOCBI</name>
<sequence>AVGTGARSVSPLLAPSRLLASRRLSRPGVDDVNVDQDTNNNDDVFMEVETLDEAGLTTNWADWTLAMLQSKKSSLLQVPLNLKPN</sequence>
<reference evidence="1" key="2">
    <citation type="submission" date="2018-07" db="EMBL/GenBank/DDBJ databases">
        <authorList>
            <person name="Mckenzie S.K."/>
            <person name="Kronauer D.J.C."/>
        </authorList>
    </citation>
    <scope>NUCLEOTIDE SEQUENCE</scope>
    <source>
        <strain evidence="1">Clonal line C1</strain>
    </source>
</reference>
<organism evidence="1">
    <name type="scientific">Ooceraea biroi</name>
    <name type="common">Clonal raider ant</name>
    <name type="synonym">Cerapachys biroi</name>
    <dbReference type="NCBI Taxonomy" id="2015173"/>
    <lineage>
        <taxon>Eukaryota</taxon>
        <taxon>Metazoa</taxon>
        <taxon>Ecdysozoa</taxon>
        <taxon>Arthropoda</taxon>
        <taxon>Hexapoda</taxon>
        <taxon>Insecta</taxon>
        <taxon>Pterygota</taxon>
        <taxon>Neoptera</taxon>
        <taxon>Endopterygota</taxon>
        <taxon>Hymenoptera</taxon>
        <taxon>Apocrita</taxon>
        <taxon>Aculeata</taxon>
        <taxon>Formicoidea</taxon>
        <taxon>Formicidae</taxon>
        <taxon>Dorylinae</taxon>
        <taxon>Ooceraea</taxon>
    </lineage>
</organism>
<dbReference type="EMBL" id="QOIP01000002">
    <property type="protein sequence ID" value="RLU26032.1"/>
    <property type="molecule type" value="Genomic_DNA"/>
</dbReference>
<feature type="non-terminal residue" evidence="1">
    <location>
        <position position="1"/>
    </location>
</feature>
<dbReference type="AlphaFoldDB" id="A0A3L8E0H6"/>
<accession>A0A3L8E0H6</accession>
<reference evidence="1" key="1">
    <citation type="journal article" date="2018" name="Genome Res.">
        <title>The genomic architecture and molecular evolution of ant odorant receptors.</title>
        <authorList>
            <person name="McKenzie S.K."/>
            <person name="Kronauer D.J.C."/>
        </authorList>
    </citation>
    <scope>NUCLEOTIDE SEQUENCE [LARGE SCALE GENOMIC DNA]</scope>
    <source>
        <strain evidence="1">Clonal line C1</strain>
    </source>
</reference>
<dbReference type="Proteomes" id="UP000279307">
    <property type="component" value="Chromosome 2"/>
</dbReference>
<proteinExistence type="predicted"/>
<comment type="caution">
    <text evidence="1">The sequence shown here is derived from an EMBL/GenBank/DDBJ whole genome shotgun (WGS) entry which is preliminary data.</text>
</comment>